<dbReference type="EMBL" id="FNLN01000037">
    <property type="protein sequence ID" value="SDU23184.1"/>
    <property type="molecule type" value="Genomic_DNA"/>
</dbReference>
<evidence type="ECO:0000313" key="4">
    <source>
        <dbReference type="Proteomes" id="UP000182882"/>
    </source>
</evidence>
<organism evidence="2 3">
    <name type="scientific">Nitrosomonas ureae</name>
    <dbReference type="NCBI Taxonomy" id="44577"/>
    <lineage>
        <taxon>Bacteria</taxon>
        <taxon>Pseudomonadati</taxon>
        <taxon>Pseudomonadota</taxon>
        <taxon>Betaproteobacteria</taxon>
        <taxon>Nitrosomonadales</taxon>
        <taxon>Nitrosomonadaceae</taxon>
        <taxon>Nitrosomonas</taxon>
    </lineage>
</organism>
<reference evidence="2 3" key="2">
    <citation type="submission" date="2016-10" db="EMBL/GenBank/DDBJ databases">
        <authorList>
            <person name="de Groot N.N."/>
        </authorList>
    </citation>
    <scope>NUCLEOTIDE SEQUENCE [LARGE SCALE GENOMIC DNA]</scope>
    <source>
        <strain evidence="1">Nm10</strain>
        <strain evidence="2 3">Nm9</strain>
    </source>
</reference>
<protein>
    <submittedName>
        <fullName evidence="2">Uncharacterized protein</fullName>
    </submittedName>
</protein>
<sequence>MLSYFLTNLRWVVSQFESDVTVLIANSTLDLKLLRIFQEPEITVSLYARLVSRLK</sequence>
<evidence type="ECO:0000313" key="2">
    <source>
        <dbReference type="EMBL" id="SEQ49853.1"/>
    </source>
</evidence>
<dbReference type="Proteomes" id="UP000182882">
    <property type="component" value="Unassembled WGS sequence"/>
</dbReference>
<name>A0A1H9GIJ2_9PROT</name>
<reference evidence="4" key="1">
    <citation type="submission" date="2016-10" db="EMBL/GenBank/DDBJ databases">
        <authorList>
            <person name="Varghese N."/>
            <person name="Submissions S."/>
        </authorList>
    </citation>
    <scope>NUCLEOTIDE SEQUENCE [LARGE SCALE GENOMIC DNA]</scope>
    <source>
        <strain evidence="4">Nm10</strain>
    </source>
</reference>
<dbReference type="AlphaFoldDB" id="A0A1H9GIJ2"/>
<evidence type="ECO:0000313" key="3">
    <source>
        <dbReference type="Proteomes" id="UP000181998"/>
    </source>
</evidence>
<dbReference type="EMBL" id="FOFX01000065">
    <property type="protein sequence ID" value="SEQ49853.1"/>
    <property type="molecule type" value="Genomic_DNA"/>
</dbReference>
<accession>A0A1H9GIJ2</accession>
<proteinExistence type="predicted"/>
<gene>
    <name evidence="1" type="ORF">SAMN05216406_13721</name>
    <name evidence="2" type="ORF">SAMN05421510_10659</name>
</gene>
<keyword evidence="4" id="KW-1185">Reference proteome</keyword>
<dbReference type="Proteomes" id="UP000181998">
    <property type="component" value="Unassembled WGS sequence"/>
</dbReference>
<evidence type="ECO:0000313" key="1">
    <source>
        <dbReference type="EMBL" id="SDU23184.1"/>
    </source>
</evidence>